<sequence length="93" mass="10284">MLAKLIIFVVDLTLALTIFVILYAVFLIAATAIFLAALFYIFRGEMEKDSDFNKGIWVLDPSNATGKPFAGNIGEVGSRMLPVRMPALKERAF</sequence>
<keyword evidence="3" id="KW-1185">Reference proteome</keyword>
<evidence type="ECO:0000313" key="2">
    <source>
        <dbReference type="Ensembl" id="ENSLAFP00000028895.1"/>
    </source>
</evidence>
<organism evidence="2 3">
    <name type="scientific">Loxodonta africana</name>
    <name type="common">African elephant</name>
    <dbReference type="NCBI Taxonomy" id="9785"/>
    <lineage>
        <taxon>Eukaryota</taxon>
        <taxon>Metazoa</taxon>
        <taxon>Chordata</taxon>
        <taxon>Craniata</taxon>
        <taxon>Vertebrata</taxon>
        <taxon>Euteleostomi</taxon>
        <taxon>Mammalia</taxon>
        <taxon>Eutheria</taxon>
        <taxon>Afrotheria</taxon>
        <taxon>Proboscidea</taxon>
        <taxon>Elephantidae</taxon>
        <taxon>Loxodonta</taxon>
    </lineage>
</organism>
<dbReference type="HOGENOM" id="CLU_2405083_0_0_1"/>
<dbReference type="InParanoid" id="G3UM36"/>
<feature type="transmembrane region" description="Helical" evidence="1">
    <location>
        <begin position="12"/>
        <end position="42"/>
    </location>
</feature>
<protein>
    <submittedName>
        <fullName evidence="2">Uncharacterized protein</fullName>
    </submittedName>
</protein>
<dbReference type="OMA" id="GEREKNY"/>
<dbReference type="GeneTree" id="ENSGT00520000060326"/>
<evidence type="ECO:0000313" key="3">
    <source>
        <dbReference type="Proteomes" id="UP000007646"/>
    </source>
</evidence>
<reference evidence="2 3" key="1">
    <citation type="submission" date="2009-06" db="EMBL/GenBank/DDBJ databases">
        <title>The Genome Sequence of Loxodonta africana (African elephant).</title>
        <authorList>
            <person name="Di Palma F."/>
            <person name="Heiman D."/>
            <person name="Young S."/>
            <person name="Johnson J."/>
            <person name="Lander E.S."/>
            <person name="Lindblad-Toh K."/>
        </authorList>
    </citation>
    <scope>NUCLEOTIDE SEQUENCE [LARGE SCALE GENOMIC DNA]</scope>
    <source>
        <strain evidence="2 3">Isolate ISIS603380</strain>
    </source>
</reference>
<keyword evidence="1" id="KW-0472">Membrane</keyword>
<reference evidence="2" key="2">
    <citation type="submission" date="2025-08" db="UniProtKB">
        <authorList>
            <consortium name="Ensembl"/>
        </authorList>
    </citation>
    <scope>IDENTIFICATION</scope>
    <source>
        <strain evidence="2">Isolate ISIS603380</strain>
    </source>
</reference>
<dbReference type="AlphaFoldDB" id="G3UM36"/>
<proteinExistence type="predicted"/>
<keyword evidence="1" id="KW-0812">Transmembrane</keyword>
<name>G3UM36_LOXAF</name>
<dbReference type="Proteomes" id="UP000007646">
    <property type="component" value="Unassembled WGS sequence"/>
</dbReference>
<keyword evidence="1" id="KW-1133">Transmembrane helix</keyword>
<accession>G3UM36</accession>
<dbReference type="Ensembl" id="ENSLAFT00000030944.1">
    <property type="protein sequence ID" value="ENSLAFP00000028895.1"/>
    <property type="gene ID" value="ENSLAFG00000027252.1"/>
</dbReference>
<reference evidence="2" key="3">
    <citation type="submission" date="2025-09" db="UniProtKB">
        <authorList>
            <consortium name="Ensembl"/>
        </authorList>
    </citation>
    <scope>IDENTIFICATION</scope>
    <source>
        <strain evidence="2">Isolate ISIS603380</strain>
    </source>
</reference>
<evidence type="ECO:0000256" key="1">
    <source>
        <dbReference type="SAM" id="Phobius"/>
    </source>
</evidence>
<dbReference type="eggNOG" id="ENOG502T3S5">
    <property type="taxonomic scope" value="Eukaryota"/>
</dbReference>